<dbReference type="InterPro" id="IPR003593">
    <property type="entry name" value="AAA+_ATPase"/>
</dbReference>
<dbReference type="OMA" id="IHDMYLD"/>
<dbReference type="GO" id="GO:0005324">
    <property type="term" value="F:long-chain fatty acid transmembrane transporter activity"/>
    <property type="evidence" value="ECO:0007669"/>
    <property type="project" value="TreeGrafter"/>
</dbReference>
<keyword evidence="7 9" id="KW-0472">Membrane</keyword>
<dbReference type="PROSITE" id="PS50893">
    <property type="entry name" value="ABC_TRANSPORTER_2"/>
    <property type="match status" value="1"/>
</dbReference>
<comment type="similarity">
    <text evidence="1">Belongs to the ABC transporter superfamily. ABCD family. Peroxisomal fatty acyl CoA transporter (TC 3.A.1.203) subfamily.</text>
</comment>
<evidence type="ECO:0000256" key="6">
    <source>
        <dbReference type="ARBA" id="ARBA00022989"/>
    </source>
</evidence>
<dbReference type="InterPro" id="IPR027417">
    <property type="entry name" value="P-loop_NTPase"/>
</dbReference>
<feature type="transmembrane region" description="Helical" evidence="9">
    <location>
        <begin position="141"/>
        <end position="164"/>
    </location>
</feature>
<feature type="compositionally biased region" description="Low complexity" evidence="8">
    <location>
        <begin position="92"/>
        <end position="111"/>
    </location>
</feature>
<dbReference type="Pfam" id="PF06472">
    <property type="entry name" value="ABC_membrane_2"/>
    <property type="match status" value="1"/>
</dbReference>
<protein>
    <recommendedName>
        <fullName evidence="14">ABC transporter domain-containing protein</fullName>
    </recommendedName>
</protein>
<proteinExistence type="inferred from homology"/>
<feature type="transmembrane region" description="Helical" evidence="9">
    <location>
        <begin position="20"/>
        <end position="36"/>
    </location>
</feature>
<evidence type="ECO:0000313" key="12">
    <source>
        <dbReference type="EMBL" id="KPV72593.1"/>
    </source>
</evidence>
<organism evidence="12 13">
    <name type="scientific">Rhodotorula graminis (strain WP1)</name>
    <dbReference type="NCBI Taxonomy" id="578459"/>
    <lineage>
        <taxon>Eukaryota</taxon>
        <taxon>Fungi</taxon>
        <taxon>Dikarya</taxon>
        <taxon>Basidiomycota</taxon>
        <taxon>Pucciniomycotina</taxon>
        <taxon>Microbotryomycetes</taxon>
        <taxon>Sporidiobolales</taxon>
        <taxon>Sporidiobolaceae</taxon>
        <taxon>Rhodotorula</taxon>
    </lineage>
</organism>
<dbReference type="GO" id="GO:0015910">
    <property type="term" value="P:long-chain fatty acid import into peroxisome"/>
    <property type="evidence" value="ECO:0007669"/>
    <property type="project" value="TreeGrafter"/>
</dbReference>
<dbReference type="GO" id="GO:0042760">
    <property type="term" value="P:very long-chain fatty acid catabolic process"/>
    <property type="evidence" value="ECO:0007669"/>
    <property type="project" value="TreeGrafter"/>
</dbReference>
<dbReference type="PANTHER" id="PTHR11384:SF67">
    <property type="entry name" value="ATP-BINDING CASSETTE SUB-FAMILY D MEMBER 1"/>
    <property type="match status" value="1"/>
</dbReference>
<dbReference type="Gene3D" id="3.40.50.300">
    <property type="entry name" value="P-loop containing nucleotide triphosphate hydrolases"/>
    <property type="match status" value="1"/>
</dbReference>
<keyword evidence="5" id="KW-0067">ATP-binding</keyword>
<accession>A0A0P9GYZ3</accession>
<evidence type="ECO:0008006" key="14">
    <source>
        <dbReference type="Google" id="ProtNLM"/>
    </source>
</evidence>
<dbReference type="GO" id="GO:0005524">
    <property type="term" value="F:ATP binding"/>
    <property type="evidence" value="ECO:0007669"/>
    <property type="project" value="UniProtKB-KW"/>
</dbReference>
<evidence type="ECO:0000256" key="9">
    <source>
        <dbReference type="SAM" id="Phobius"/>
    </source>
</evidence>
<dbReference type="GeneID" id="28975649"/>
<evidence type="ECO:0000256" key="3">
    <source>
        <dbReference type="ARBA" id="ARBA00022692"/>
    </source>
</evidence>
<keyword evidence="6 9" id="KW-1133">Transmembrane helix</keyword>
<dbReference type="SMART" id="SM00382">
    <property type="entry name" value="AAA"/>
    <property type="match status" value="1"/>
</dbReference>
<dbReference type="SUPFAM" id="SSF90123">
    <property type="entry name" value="ABC transporter transmembrane region"/>
    <property type="match status" value="1"/>
</dbReference>
<evidence type="ECO:0000256" key="7">
    <source>
        <dbReference type="ARBA" id="ARBA00023136"/>
    </source>
</evidence>
<evidence type="ECO:0000256" key="8">
    <source>
        <dbReference type="SAM" id="MobiDB-lite"/>
    </source>
</evidence>
<dbReference type="InterPro" id="IPR036640">
    <property type="entry name" value="ABC1_TM_sf"/>
</dbReference>
<keyword evidence="2" id="KW-0813">Transport</keyword>
<dbReference type="InterPro" id="IPR050835">
    <property type="entry name" value="ABC_transporter_sub-D"/>
</dbReference>
<name>A0A0P9GYZ3_RHOGW</name>
<keyword evidence="4" id="KW-0547">Nucleotide-binding</keyword>
<evidence type="ECO:0000313" key="13">
    <source>
        <dbReference type="Proteomes" id="UP000053890"/>
    </source>
</evidence>
<keyword evidence="13" id="KW-1185">Reference proteome</keyword>
<dbReference type="Pfam" id="PF00005">
    <property type="entry name" value="ABC_tran"/>
    <property type="match status" value="1"/>
</dbReference>
<evidence type="ECO:0000256" key="4">
    <source>
        <dbReference type="ARBA" id="ARBA00022741"/>
    </source>
</evidence>
<dbReference type="InterPro" id="IPR003439">
    <property type="entry name" value="ABC_transporter-like_ATP-bd"/>
</dbReference>
<feature type="transmembrane region" description="Helical" evidence="9">
    <location>
        <begin position="184"/>
        <end position="204"/>
    </location>
</feature>
<dbReference type="SUPFAM" id="SSF52540">
    <property type="entry name" value="P-loop containing nucleoside triphosphate hydrolases"/>
    <property type="match status" value="1"/>
</dbReference>
<keyword evidence="3 9" id="KW-0812">Transmembrane</keyword>
<dbReference type="GO" id="GO:0006635">
    <property type="term" value="P:fatty acid beta-oxidation"/>
    <property type="evidence" value="ECO:0007669"/>
    <property type="project" value="TreeGrafter"/>
</dbReference>
<dbReference type="GO" id="GO:0007031">
    <property type="term" value="P:peroxisome organization"/>
    <property type="evidence" value="ECO:0007669"/>
    <property type="project" value="TreeGrafter"/>
</dbReference>
<dbReference type="EMBL" id="KQ474086">
    <property type="protein sequence ID" value="KPV72593.1"/>
    <property type="molecule type" value="Genomic_DNA"/>
</dbReference>
<reference evidence="12 13" key="1">
    <citation type="journal article" date="2015" name="Front. Microbiol.">
        <title>Genome sequence of the plant growth promoting endophytic yeast Rhodotorula graminis WP1.</title>
        <authorList>
            <person name="Firrincieli A."/>
            <person name="Otillar R."/>
            <person name="Salamov A."/>
            <person name="Schmutz J."/>
            <person name="Khan Z."/>
            <person name="Redman R.S."/>
            <person name="Fleck N.D."/>
            <person name="Lindquist E."/>
            <person name="Grigoriev I.V."/>
            <person name="Doty S.L."/>
        </authorList>
    </citation>
    <scope>NUCLEOTIDE SEQUENCE [LARGE SCALE GENOMIC DNA]</scope>
    <source>
        <strain evidence="12 13">WP1</strain>
    </source>
</reference>
<dbReference type="OrthoDB" id="422637at2759"/>
<dbReference type="Proteomes" id="UP000053890">
    <property type="component" value="Unassembled WGS sequence"/>
</dbReference>
<dbReference type="PANTHER" id="PTHR11384">
    <property type="entry name" value="ATP-BINDING CASSETTE, SUB-FAMILY D MEMBER"/>
    <property type="match status" value="1"/>
</dbReference>
<dbReference type="InterPro" id="IPR017871">
    <property type="entry name" value="ABC_transporter-like_CS"/>
</dbReference>
<sequence>MAPAQSNLARSTALLTSMQTKGGAAIVGTLFALLYLRRKLAQAAQDAQDKRGARELLVPTRGRVSKVVIRPTKASTFARHRPLFRKPPPTPASSSASSSKPAPAPAAAGASAQRVGVNREFFRQLGAILRIIIPHATSKEVWLLGAHTTFLLLRTYLSLLVAQLDGKLVGDLVSANGRGFLEGLAYWFLLAIPSVYTNAMIRLLQSKLAISFRTRLTRYVHDLYLDRTNTFYKVVNLDSRIGSSGADQFVTTDVNRFCETLSALYSNVSKPSLDLILFNIQLGRSIGGRGSALLLASYAATVWILRKVTPAFGKLAAIEAKLEGDFRAAHSRLIINSEEIAFYDGAPIEKDILTRAYLRLIKHINSIFKIRILYGMTEDFVIKYLWSASGYCLISIPVFFPKAKKLAQAVTAGSDTSTKVDTASSVALEAASRGDGLSVSQRTQNYISNRRLLLSLADAGGRLMLSWKDLSELAGSTSRVYTLLSTLHDLSGSTYAALPRPADLAPDQPFYDLGSLNGLLVDDAPAAEGVSFDKVPIVAPAPGVAHGGEELVKRLSLRVRPGEHLLITGGNGSGKTAIARVLAGLWPVFEGVVARPADEDIMFLPQRPYLSNGSLRDQIIYPHSYPDFAKSGKTDADLMEILRKVHLSYLPAREGGYDVRKEWKDILSGGEKQRMGMARLFYHLPKYGVLDECTSAVSTDVEGSMYQHAKDVGITLITISHRPSLFQHHLYLLRLTGDHGQWEFTKIGEADQDLSFQKEIESLKSKLAEVESWKARLTDIDDELHFKA</sequence>
<evidence type="ECO:0000256" key="2">
    <source>
        <dbReference type="ARBA" id="ARBA00022448"/>
    </source>
</evidence>
<evidence type="ECO:0000259" key="11">
    <source>
        <dbReference type="PROSITE" id="PS50929"/>
    </source>
</evidence>
<dbReference type="InterPro" id="IPR011527">
    <property type="entry name" value="ABC1_TM_dom"/>
</dbReference>
<evidence type="ECO:0000256" key="5">
    <source>
        <dbReference type="ARBA" id="ARBA00022840"/>
    </source>
</evidence>
<gene>
    <name evidence="12" type="ORF">RHOBADRAFT_48881</name>
</gene>
<dbReference type="PROSITE" id="PS00211">
    <property type="entry name" value="ABC_TRANSPORTER_1"/>
    <property type="match status" value="1"/>
</dbReference>
<dbReference type="CDD" id="cd03223">
    <property type="entry name" value="ABCD_peroxisomal_ALDP"/>
    <property type="match status" value="1"/>
</dbReference>
<dbReference type="GO" id="GO:0016887">
    <property type="term" value="F:ATP hydrolysis activity"/>
    <property type="evidence" value="ECO:0007669"/>
    <property type="project" value="InterPro"/>
</dbReference>
<dbReference type="PROSITE" id="PS50929">
    <property type="entry name" value="ABC_TM1F"/>
    <property type="match status" value="1"/>
</dbReference>
<evidence type="ECO:0000259" key="10">
    <source>
        <dbReference type="PROSITE" id="PS50893"/>
    </source>
</evidence>
<dbReference type="GO" id="GO:0005778">
    <property type="term" value="C:peroxisomal membrane"/>
    <property type="evidence" value="ECO:0007669"/>
    <property type="project" value="TreeGrafter"/>
</dbReference>
<feature type="domain" description="ABC transmembrane type-1" evidence="11">
    <location>
        <begin position="150"/>
        <end position="382"/>
    </location>
</feature>
<dbReference type="GO" id="GO:0140359">
    <property type="term" value="F:ABC-type transporter activity"/>
    <property type="evidence" value="ECO:0007669"/>
    <property type="project" value="InterPro"/>
</dbReference>
<evidence type="ECO:0000256" key="1">
    <source>
        <dbReference type="ARBA" id="ARBA00008575"/>
    </source>
</evidence>
<feature type="region of interest" description="Disordered" evidence="8">
    <location>
        <begin position="79"/>
        <end position="111"/>
    </location>
</feature>
<dbReference type="AlphaFoldDB" id="A0A0P9GYZ3"/>
<dbReference type="RefSeq" id="XP_018268642.1">
    <property type="nucleotide sequence ID" value="XM_018415201.1"/>
</dbReference>
<dbReference type="STRING" id="578459.A0A0P9GYZ3"/>
<feature type="domain" description="ABC transporter" evidence="10">
    <location>
        <begin position="530"/>
        <end position="772"/>
    </location>
</feature>